<dbReference type="EMBL" id="CACRXK020011555">
    <property type="protein sequence ID" value="CAB4021660.1"/>
    <property type="molecule type" value="Genomic_DNA"/>
</dbReference>
<evidence type="ECO:0000313" key="2">
    <source>
        <dbReference type="Proteomes" id="UP001152795"/>
    </source>
</evidence>
<gene>
    <name evidence="1" type="ORF">PACLA_8A011842</name>
</gene>
<organism evidence="1 2">
    <name type="scientific">Paramuricea clavata</name>
    <name type="common">Red gorgonian</name>
    <name type="synonym">Violescent sea-whip</name>
    <dbReference type="NCBI Taxonomy" id="317549"/>
    <lineage>
        <taxon>Eukaryota</taxon>
        <taxon>Metazoa</taxon>
        <taxon>Cnidaria</taxon>
        <taxon>Anthozoa</taxon>
        <taxon>Octocorallia</taxon>
        <taxon>Malacalcyonacea</taxon>
        <taxon>Plexauridae</taxon>
        <taxon>Paramuricea</taxon>
    </lineage>
</organism>
<dbReference type="AlphaFoldDB" id="A0A6S7IWW6"/>
<proteinExistence type="predicted"/>
<feature type="non-terminal residue" evidence="1">
    <location>
        <position position="1"/>
    </location>
</feature>
<sequence>IYYYLIVLIETYILLLQQMCIETTVACEILNVVNDIFQNIDEASSEEHHFNWIRDDFYFSEVADSYDSEESDN</sequence>
<accession>A0A6S7IWW6</accession>
<reference evidence="1" key="1">
    <citation type="submission" date="2020-04" db="EMBL/GenBank/DDBJ databases">
        <authorList>
            <person name="Alioto T."/>
            <person name="Alioto T."/>
            <person name="Gomez Garrido J."/>
        </authorList>
    </citation>
    <scope>NUCLEOTIDE SEQUENCE</scope>
    <source>
        <strain evidence="1">A484AB</strain>
    </source>
</reference>
<name>A0A6S7IWW6_PARCT</name>
<keyword evidence="2" id="KW-1185">Reference proteome</keyword>
<evidence type="ECO:0000313" key="1">
    <source>
        <dbReference type="EMBL" id="CAB4021660.1"/>
    </source>
</evidence>
<dbReference type="Proteomes" id="UP001152795">
    <property type="component" value="Unassembled WGS sequence"/>
</dbReference>
<protein>
    <submittedName>
        <fullName evidence="1">Uncharacterized protein</fullName>
    </submittedName>
</protein>
<comment type="caution">
    <text evidence="1">The sequence shown here is derived from an EMBL/GenBank/DDBJ whole genome shotgun (WGS) entry which is preliminary data.</text>
</comment>